<evidence type="ECO:0000256" key="1">
    <source>
        <dbReference type="SAM" id="Phobius"/>
    </source>
</evidence>
<keyword evidence="1" id="KW-0472">Membrane</keyword>
<organism evidence="2 3">
    <name type="scientific">Strongylus vulgaris</name>
    <name type="common">Blood worm</name>
    <dbReference type="NCBI Taxonomy" id="40348"/>
    <lineage>
        <taxon>Eukaryota</taxon>
        <taxon>Metazoa</taxon>
        <taxon>Ecdysozoa</taxon>
        <taxon>Nematoda</taxon>
        <taxon>Chromadorea</taxon>
        <taxon>Rhabditida</taxon>
        <taxon>Rhabditina</taxon>
        <taxon>Rhabditomorpha</taxon>
        <taxon>Strongyloidea</taxon>
        <taxon>Strongylidae</taxon>
        <taxon>Strongylus</taxon>
    </lineage>
</organism>
<keyword evidence="1" id="KW-1133">Transmembrane helix</keyword>
<feature type="transmembrane region" description="Helical" evidence="1">
    <location>
        <begin position="30"/>
        <end position="46"/>
    </location>
</feature>
<protein>
    <submittedName>
        <fullName evidence="2">Uncharacterized protein</fullName>
    </submittedName>
</protein>
<gene>
    <name evidence="2" type="ORF">SVUK_LOCUS17769</name>
</gene>
<keyword evidence="1" id="KW-0812">Transmembrane</keyword>
<dbReference type="OrthoDB" id="1658288at2759"/>
<reference evidence="2 3" key="1">
    <citation type="submission" date="2018-11" db="EMBL/GenBank/DDBJ databases">
        <authorList>
            <consortium name="Pathogen Informatics"/>
        </authorList>
    </citation>
    <scope>NUCLEOTIDE SEQUENCE [LARGE SCALE GENOMIC DNA]</scope>
</reference>
<dbReference type="Proteomes" id="UP000270094">
    <property type="component" value="Unassembled WGS sequence"/>
</dbReference>
<sequence>MKRPKLKIRKRVLDGNDSPRKDQSHTCQNGLKLLIIAAIAIIPYIPSLNGDFVFDDSATIINNPIVTGKSELKQVCRGFSLFLQQFLQVDPLTANSQYHYHCE</sequence>
<proteinExistence type="predicted"/>
<accession>A0A3P7JB45</accession>
<evidence type="ECO:0000313" key="2">
    <source>
        <dbReference type="EMBL" id="VDM82771.1"/>
    </source>
</evidence>
<dbReference type="EMBL" id="UYYB01119317">
    <property type="protein sequence ID" value="VDM82771.1"/>
    <property type="molecule type" value="Genomic_DNA"/>
</dbReference>
<evidence type="ECO:0000313" key="3">
    <source>
        <dbReference type="Proteomes" id="UP000270094"/>
    </source>
</evidence>
<name>A0A3P7JB45_STRVU</name>
<keyword evidence="3" id="KW-1185">Reference proteome</keyword>
<dbReference type="AlphaFoldDB" id="A0A3P7JB45"/>